<sequence>MDTGAPLRGPSQPANAPSHAVFVALPKAVVIVSAGGAESGSRAPSWRSRWPPPLFTAPHRRQ</sequence>
<reference evidence="3" key="1">
    <citation type="journal article" date="2021" name="BMC Genomics">
        <title>Chromosome-level genome assembly and manually-curated proteome of model necrotroph Parastagonospora nodorum Sn15 reveals a genome-wide trove of candidate effector homologs, and redundancy of virulence-related functions within an accessory chromosome.</title>
        <authorList>
            <person name="Bertazzoni S."/>
            <person name="Jones D.A.B."/>
            <person name="Phan H.T."/>
            <person name="Tan K.-C."/>
            <person name="Hane J.K."/>
        </authorList>
    </citation>
    <scope>NUCLEOTIDE SEQUENCE [LARGE SCALE GENOMIC DNA]</scope>
    <source>
        <strain evidence="3">SN15 / ATCC MYA-4574 / FGSC 10173)</strain>
    </source>
</reference>
<name>A0A7U2EZP6_PHANO</name>
<proteinExistence type="predicted"/>
<gene>
    <name evidence="2" type="ORF">JI435_404850</name>
</gene>
<dbReference type="Proteomes" id="UP000663193">
    <property type="component" value="Chromosome 4"/>
</dbReference>
<dbReference type="AlphaFoldDB" id="A0A7U2EZP6"/>
<evidence type="ECO:0000313" key="2">
    <source>
        <dbReference type="EMBL" id="QRC93965.1"/>
    </source>
</evidence>
<dbReference type="VEuPathDB" id="FungiDB:JI435_404850"/>
<organism evidence="2 3">
    <name type="scientific">Phaeosphaeria nodorum (strain SN15 / ATCC MYA-4574 / FGSC 10173)</name>
    <name type="common">Glume blotch fungus</name>
    <name type="synonym">Parastagonospora nodorum</name>
    <dbReference type="NCBI Taxonomy" id="321614"/>
    <lineage>
        <taxon>Eukaryota</taxon>
        <taxon>Fungi</taxon>
        <taxon>Dikarya</taxon>
        <taxon>Ascomycota</taxon>
        <taxon>Pezizomycotina</taxon>
        <taxon>Dothideomycetes</taxon>
        <taxon>Pleosporomycetidae</taxon>
        <taxon>Pleosporales</taxon>
        <taxon>Pleosporineae</taxon>
        <taxon>Phaeosphaeriaceae</taxon>
        <taxon>Parastagonospora</taxon>
    </lineage>
</organism>
<accession>A0A7U2EZP6</accession>
<protein>
    <submittedName>
        <fullName evidence="2">Uncharacterized protein</fullName>
    </submittedName>
</protein>
<dbReference type="EMBL" id="CP069026">
    <property type="protein sequence ID" value="QRC93965.1"/>
    <property type="molecule type" value="Genomic_DNA"/>
</dbReference>
<evidence type="ECO:0000256" key="1">
    <source>
        <dbReference type="SAM" id="MobiDB-lite"/>
    </source>
</evidence>
<feature type="region of interest" description="Disordered" evidence="1">
    <location>
        <begin position="36"/>
        <end position="62"/>
    </location>
</feature>
<keyword evidence="3" id="KW-1185">Reference proteome</keyword>
<evidence type="ECO:0000313" key="3">
    <source>
        <dbReference type="Proteomes" id="UP000663193"/>
    </source>
</evidence>